<gene>
    <name evidence="2" type="ORF">TASK_LOCUS2155</name>
</gene>
<dbReference type="EMBL" id="UYRS01001101">
    <property type="protein sequence ID" value="VDK24457.1"/>
    <property type="molecule type" value="Genomic_DNA"/>
</dbReference>
<sequence length="82" mass="8630">MQVQPQSSTNIAATCPTAARIAVPQQATMRAACSSAASAPATMHTSPHIVDPSIPQPMVPTSTDMSMSNSHTPFLWLSLRLP</sequence>
<evidence type="ECO:0000256" key="1">
    <source>
        <dbReference type="SAM" id="MobiDB-lite"/>
    </source>
</evidence>
<dbReference type="Proteomes" id="UP000282613">
    <property type="component" value="Unassembled WGS sequence"/>
</dbReference>
<name>A0A0R3VXL0_TAEAS</name>
<organism evidence="4">
    <name type="scientific">Taenia asiatica</name>
    <name type="common">Asian tapeworm</name>
    <dbReference type="NCBI Taxonomy" id="60517"/>
    <lineage>
        <taxon>Eukaryota</taxon>
        <taxon>Metazoa</taxon>
        <taxon>Spiralia</taxon>
        <taxon>Lophotrochozoa</taxon>
        <taxon>Platyhelminthes</taxon>
        <taxon>Cestoda</taxon>
        <taxon>Eucestoda</taxon>
        <taxon>Cyclophyllidea</taxon>
        <taxon>Taeniidae</taxon>
        <taxon>Taenia</taxon>
    </lineage>
</organism>
<evidence type="ECO:0000313" key="4">
    <source>
        <dbReference type="WBParaSite" id="TASK_0000215401-mRNA-1"/>
    </source>
</evidence>
<proteinExistence type="predicted"/>
<dbReference type="WBParaSite" id="TASK_0000215401-mRNA-1">
    <property type="protein sequence ID" value="TASK_0000215401-mRNA-1"/>
    <property type="gene ID" value="TASK_0000215401"/>
</dbReference>
<reference evidence="4" key="1">
    <citation type="submission" date="2017-02" db="UniProtKB">
        <authorList>
            <consortium name="WormBaseParasite"/>
        </authorList>
    </citation>
    <scope>IDENTIFICATION</scope>
</reference>
<accession>A0A0R3VXL0</accession>
<feature type="region of interest" description="Disordered" evidence="1">
    <location>
        <begin position="34"/>
        <end position="67"/>
    </location>
</feature>
<protein>
    <submittedName>
        <fullName evidence="2 4">Uncharacterized protein</fullName>
    </submittedName>
</protein>
<evidence type="ECO:0000313" key="3">
    <source>
        <dbReference type="Proteomes" id="UP000282613"/>
    </source>
</evidence>
<dbReference type="AlphaFoldDB" id="A0A0R3VXL0"/>
<evidence type="ECO:0000313" key="2">
    <source>
        <dbReference type="EMBL" id="VDK24457.1"/>
    </source>
</evidence>
<keyword evidence="3" id="KW-1185">Reference proteome</keyword>
<reference evidence="2 3" key="2">
    <citation type="submission" date="2018-11" db="EMBL/GenBank/DDBJ databases">
        <authorList>
            <consortium name="Pathogen Informatics"/>
        </authorList>
    </citation>
    <scope>NUCLEOTIDE SEQUENCE [LARGE SCALE GENOMIC DNA]</scope>
</reference>